<dbReference type="Pfam" id="PF00024">
    <property type="entry name" value="PAN_1"/>
    <property type="match status" value="1"/>
</dbReference>
<evidence type="ECO:0000256" key="2">
    <source>
        <dbReference type="ARBA" id="ARBA00023157"/>
    </source>
</evidence>
<feature type="chain" id="PRO_5026254753" description="Apple domain-containing protein" evidence="3">
    <location>
        <begin position="18"/>
        <end position="388"/>
    </location>
</feature>
<dbReference type="GO" id="GO:0006508">
    <property type="term" value="P:proteolysis"/>
    <property type="evidence" value="ECO:0007669"/>
    <property type="project" value="InterPro"/>
</dbReference>
<organism evidence="5 6">
    <name type="scientific">Aphanomyces euteiches</name>
    <dbReference type="NCBI Taxonomy" id="100861"/>
    <lineage>
        <taxon>Eukaryota</taxon>
        <taxon>Sar</taxon>
        <taxon>Stramenopiles</taxon>
        <taxon>Oomycota</taxon>
        <taxon>Saprolegniomycetes</taxon>
        <taxon>Saprolegniales</taxon>
        <taxon>Verrucalvaceae</taxon>
        <taxon>Aphanomyces</taxon>
    </lineage>
</organism>
<dbReference type="PANTHER" id="PTHR33946:SF4">
    <property type="entry name" value="COAGULATION FACTOR XI"/>
    <property type="match status" value="1"/>
</dbReference>
<dbReference type="AlphaFoldDB" id="A0A6G0WQH2"/>
<dbReference type="InterPro" id="IPR003609">
    <property type="entry name" value="Pan_app"/>
</dbReference>
<evidence type="ECO:0000259" key="4">
    <source>
        <dbReference type="PROSITE" id="PS50948"/>
    </source>
</evidence>
<dbReference type="PANTHER" id="PTHR33946">
    <property type="match status" value="1"/>
</dbReference>
<feature type="domain" description="Apple" evidence="4">
    <location>
        <begin position="109"/>
        <end position="177"/>
    </location>
</feature>
<dbReference type="PROSITE" id="PS50948">
    <property type="entry name" value="PAN"/>
    <property type="match status" value="3"/>
</dbReference>
<dbReference type="Gene3D" id="3.50.4.10">
    <property type="entry name" value="Hepatocyte Growth Factor"/>
    <property type="match status" value="5"/>
</dbReference>
<feature type="signal peptide" evidence="3">
    <location>
        <begin position="1"/>
        <end position="17"/>
    </location>
</feature>
<dbReference type="SUPFAM" id="SSF57414">
    <property type="entry name" value="Hairpin loop containing domain-like"/>
    <property type="match status" value="1"/>
</dbReference>
<accession>A0A6G0WQH2</accession>
<dbReference type="CDD" id="cd01100">
    <property type="entry name" value="APPLE_Factor_XI_like"/>
    <property type="match status" value="4"/>
</dbReference>
<proteinExistence type="predicted"/>
<sequence>MVRFLLLSALLVTSVLAQFKASKVQGASGRVQASFVCSVIQQDVDYEGSVIAKTSQCFAEQCCGDCSANPLCQFFVYYQGICYLKSAVGNQVAAPGRIAGFPKAIPSTCSALQTDTDYSGANIATTQRSSADQCCDDCQNNAACKLFVWFQGVCYLKGTPGTQTTSSGRVAGFPRSKPNTCSTLQPNTDYADYNIGTTQRVSADLCCDDCKATPLCQLFVWYQGVCYLKSAKGTQTYTDGATAGFVPATGPTCGAVESNTDYPGKDLYTARASDVGACCKTCINESACNAYTWSQDGSCYLKSARGGASTNSGATSARVNKCSAIEQGVDYIGNDLSSATASSVDDCCALCRNTNGCKAYTYGYGVCYFKTGKGATKANPDVSSATVL</sequence>
<keyword evidence="1" id="KW-0677">Repeat</keyword>
<dbReference type="SMART" id="SM00223">
    <property type="entry name" value="APPLE"/>
    <property type="match status" value="5"/>
</dbReference>
<dbReference type="Pfam" id="PF14295">
    <property type="entry name" value="PAN_4"/>
    <property type="match status" value="4"/>
</dbReference>
<gene>
    <name evidence="5" type="ORF">Ae201684_012724</name>
</gene>
<evidence type="ECO:0000313" key="5">
    <source>
        <dbReference type="EMBL" id="KAF0729663.1"/>
    </source>
</evidence>
<dbReference type="EMBL" id="VJMJ01000162">
    <property type="protein sequence ID" value="KAF0729663.1"/>
    <property type="molecule type" value="Genomic_DNA"/>
</dbReference>
<name>A0A6G0WQH2_9STRA</name>
<feature type="domain" description="Apple" evidence="4">
    <location>
        <begin position="253"/>
        <end position="319"/>
    </location>
</feature>
<reference evidence="5 6" key="1">
    <citation type="submission" date="2019-07" db="EMBL/GenBank/DDBJ databases">
        <title>Genomics analysis of Aphanomyces spp. identifies a new class of oomycete effector associated with host adaptation.</title>
        <authorList>
            <person name="Gaulin E."/>
        </authorList>
    </citation>
    <scope>NUCLEOTIDE SEQUENCE [LARGE SCALE GENOMIC DNA]</scope>
    <source>
        <strain evidence="5 6">ATCC 201684</strain>
    </source>
</reference>
<dbReference type="InterPro" id="IPR000177">
    <property type="entry name" value="Apple"/>
</dbReference>
<feature type="domain" description="Apple" evidence="4">
    <location>
        <begin position="322"/>
        <end position="388"/>
    </location>
</feature>
<dbReference type="Proteomes" id="UP000481153">
    <property type="component" value="Unassembled WGS sequence"/>
</dbReference>
<comment type="caution">
    <text evidence="5">The sequence shown here is derived from an EMBL/GenBank/DDBJ whole genome shotgun (WGS) entry which is preliminary data.</text>
</comment>
<keyword evidence="6" id="KW-1185">Reference proteome</keyword>
<keyword evidence="3" id="KW-0732">Signal</keyword>
<dbReference type="VEuPathDB" id="FungiDB:AeMF1_007156"/>
<evidence type="ECO:0000256" key="3">
    <source>
        <dbReference type="SAM" id="SignalP"/>
    </source>
</evidence>
<protein>
    <recommendedName>
        <fullName evidence="4">Apple domain-containing protein</fullName>
    </recommendedName>
</protein>
<keyword evidence="2" id="KW-1015">Disulfide bond</keyword>
<dbReference type="GO" id="GO:0005576">
    <property type="term" value="C:extracellular region"/>
    <property type="evidence" value="ECO:0007669"/>
    <property type="project" value="InterPro"/>
</dbReference>
<evidence type="ECO:0000313" key="6">
    <source>
        <dbReference type="Proteomes" id="UP000481153"/>
    </source>
</evidence>
<evidence type="ECO:0000256" key="1">
    <source>
        <dbReference type="ARBA" id="ARBA00022737"/>
    </source>
</evidence>